<reference evidence="2" key="1">
    <citation type="submission" date="2019-09" db="EMBL/GenBank/DDBJ databases">
        <title>Characterisation of the sponge microbiome using genome-centric metagenomics.</title>
        <authorList>
            <person name="Engelberts J.P."/>
            <person name="Robbins S.J."/>
            <person name="De Goeij J.M."/>
            <person name="Aranda M."/>
            <person name="Bell S.C."/>
            <person name="Webster N.S."/>
        </authorList>
    </citation>
    <scope>NUCLEOTIDE SEQUENCE</scope>
    <source>
        <strain evidence="2">SB0675_bin_29</strain>
    </source>
</reference>
<evidence type="ECO:0000313" key="2">
    <source>
        <dbReference type="EMBL" id="MYH61445.1"/>
    </source>
</evidence>
<comment type="caution">
    <text evidence="2">The sequence shown here is derived from an EMBL/GenBank/DDBJ whole genome shotgun (WGS) entry which is preliminary data.</text>
</comment>
<organism evidence="2">
    <name type="scientific">Caldilineaceae bacterium SB0675_bin_29</name>
    <dbReference type="NCBI Taxonomy" id="2605266"/>
    <lineage>
        <taxon>Bacteria</taxon>
        <taxon>Bacillati</taxon>
        <taxon>Chloroflexota</taxon>
        <taxon>Caldilineae</taxon>
        <taxon>Caldilineales</taxon>
        <taxon>Caldilineaceae</taxon>
    </lineage>
</organism>
<feature type="domain" description="Schlafen AlbA-2" evidence="1">
    <location>
        <begin position="24"/>
        <end position="144"/>
    </location>
</feature>
<keyword evidence="2" id="KW-0547">Nucleotide-binding</keyword>
<gene>
    <name evidence="2" type="ORF">F4148_06665</name>
</gene>
<dbReference type="AlphaFoldDB" id="A0A6B1G2G2"/>
<dbReference type="InterPro" id="IPR038461">
    <property type="entry name" value="Schlafen_AlbA_2_dom_sf"/>
</dbReference>
<protein>
    <submittedName>
        <fullName evidence="2">ATP-binding protein</fullName>
    </submittedName>
</protein>
<dbReference type="InterPro" id="IPR007421">
    <property type="entry name" value="Schlafen_AlbA_2_dom"/>
</dbReference>
<sequence length="211" mass="23775">MTSDQEHVHHRVHLVDELRQFSTETEWVEFKNDNHHPQGIGEYISALTNAACLKYKPKAYLLYGIQDKTHEVVGTSFDPYKTKGNQDLLPWITTGLIPNPGFEVFMVDHPGGRVVVFEIDPARGRPVSFYGKSFIRVGSSKTTLKRHPDKEGAIWTRGSDWSAEICKDATLEDLDPEAVAKARSNSLSNIPPRRTRWLSGTISLSLTKLES</sequence>
<dbReference type="PANTHER" id="PTHR30595:SF6">
    <property type="entry name" value="SCHLAFEN ALBA-2 DOMAIN-CONTAINING PROTEIN"/>
    <property type="match status" value="1"/>
</dbReference>
<accession>A0A6B1G2G2</accession>
<evidence type="ECO:0000259" key="1">
    <source>
        <dbReference type="Pfam" id="PF04326"/>
    </source>
</evidence>
<dbReference type="GO" id="GO:0005524">
    <property type="term" value="F:ATP binding"/>
    <property type="evidence" value="ECO:0007669"/>
    <property type="project" value="UniProtKB-KW"/>
</dbReference>
<name>A0A6B1G2G2_9CHLR</name>
<dbReference type="EMBL" id="VYDA01000252">
    <property type="protein sequence ID" value="MYH61445.1"/>
    <property type="molecule type" value="Genomic_DNA"/>
</dbReference>
<keyword evidence="2" id="KW-0067">ATP-binding</keyword>
<dbReference type="PANTHER" id="PTHR30595">
    <property type="entry name" value="GLPR-RELATED TRANSCRIPTIONAL REPRESSOR"/>
    <property type="match status" value="1"/>
</dbReference>
<dbReference type="Gene3D" id="3.30.950.30">
    <property type="entry name" value="Schlafen, AAA domain"/>
    <property type="match status" value="1"/>
</dbReference>
<dbReference type="Pfam" id="PF04326">
    <property type="entry name" value="SLFN_AlbA_2"/>
    <property type="match status" value="1"/>
</dbReference>
<proteinExistence type="predicted"/>